<dbReference type="EMBL" id="JAROKN010000031">
    <property type="protein sequence ID" value="MDF9278427.1"/>
    <property type="molecule type" value="Genomic_DNA"/>
</dbReference>
<evidence type="ECO:0000313" key="1">
    <source>
        <dbReference type="EMBL" id="MDF9278427.1"/>
    </source>
</evidence>
<gene>
    <name evidence="1" type="ORF">P4U43_11570</name>
</gene>
<dbReference type="RefSeq" id="WP_277358870.1">
    <property type="nucleotide sequence ID" value="NZ_JAROKN010000031.1"/>
</dbReference>
<evidence type="ECO:0000313" key="2">
    <source>
        <dbReference type="Proteomes" id="UP001220456"/>
    </source>
</evidence>
<accession>A0ABT6CY64</accession>
<protein>
    <submittedName>
        <fullName evidence="1">Uncharacterized protein</fullName>
    </submittedName>
</protein>
<comment type="caution">
    <text evidence="1">The sequence shown here is derived from an EMBL/GenBank/DDBJ whole genome shotgun (WGS) entry which is preliminary data.</text>
</comment>
<reference evidence="1 2" key="1">
    <citation type="journal article" date="2023" name="Int. J. Syst. Evol. Microbiol.">
        <title>Arthrobacter vasquezii sp. nov., isolated from a soil sample from Union Glacier, Antarctica.</title>
        <authorList>
            <person name="Valenzuela-Ibaceta F."/>
            <person name="Carrasco V."/>
            <person name="Lagos-Moraga S."/>
            <person name="Dietz-Vargas C."/>
            <person name="Navarro C.A."/>
            <person name="Perez-Donoso J.M."/>
        </authorList>
    </citation>
    <scope>NUCLEOTIDE SEQUENCE [LARGE SCALE GENOMIC DNA]</scope>
    <source>
        <strain evidence="1 2">EH-1B-1</strain>
    </source>
</reference>
<name>A0ABT6CY64_9MICC</name>
<sequence length="62" mass="6714">MTHGITIAPGDTRTLEIAPVVPQRLRFDGFEITTACSGIGIVVDRLKTFRRSGMNGSKDPLV</sequence>
<dbReference type="Proteomes" id="UP001220456">
    <property type="component" value="Unassembled WGS sequence"/>
</dbReference>
<proteinExistence type="predicted"/>
<organism evidence="1 2">
    <name type="scientific">Arthrobacter vasquezii</name>
    <dbReference type="NCBI Taxonomy" id="2977629"/>
    <lineage>
        <taxon>Bacteria</taxon>
        <taxon>Bacillati</taxon>
        <taxon>Actinomycetota</taxon>
        <taxon>Actinomycetes</taxon>
        <taxon>Micrococcales</taxon>
        <taxon>Micrococcaceae</taxon>
        <taxon>Arthrobacter</taxon>
    </lineage>
</organism>
<keyword evidence="2" id="KW-1185">Reference proteome</keyword>